<proteinExistence type="predicted"/>
<evidence type="ECO:0000313" key="3">
    <source>
        <dbReference type="EMBL" id="GBF99467.1"/>
    </source>
</evidence>
<dbReference type="AlphaFoldDB" id="A0A2V0PPR5"/>
<keyword evidence="4" id="KW-1185">Reference proteome</keyword>
<feature type="region of interest" description="Disordered" evidence="1">
    <location>
        <begin position="283"/>
        <end position="318"/>
    </location>
</feature>
<evidence type="ECO:0008006" key="5">
    <source>
        <dbReference type="Google" id="ProtNLM"/>
    </source>
</evidence>
<name>A0A2V0PPR5_9CHLO</name>
<reference evidence="3 4" key="1">
    <citation type="journal article" date="2018" name="Sci. Rep.">
        <title>Raphidocelis subcapitata (=Pseudokirchneriella subcapitata) provides an insight into genome evolution and environmental adaptations in the Sphaeropleales.</title>
        <authorList>
            <person name="Suzuki S."/>
            <person name="Yamaguchi H."/>
            <person name="Nakajima N."/>
            <person name="Kawachi M."/>
        </authorList>
    </citation>
    <scope>NUCLEOTIDE SEQUENCE [LARGE SCALE GENOMIC DNA]</scope>
    <source>
        <strain evidence="3 4">NIES-35</strain>
    </source>
</reference>
<comment type="caution">
    <text evidence="3">The sequence shown here is derived from an EMBL/GenBank/DDBJ whole genome shotgun (WGS) entry which is preliminary data.</text>
</comment>
<feature type="chain" id="PRO_5015887058" description="Pentacotripeptide-repeat region of PRORP domain-containing protein" evidence="2">
    <location>
        <begin position="16"/>
        <end position="318"/>
    </location>
</feature>
<feature type="signal peptide" evidence="2">
    <location>
        <begin position="1"/>
        <end position="15"/>
    </location>
</feature>
<protein>
    <recommendedName>
        <fullName evidence="5">Pentacotripeptide-repeat region of PRORP domain-containing protein</fullName>
    </recommendedName>
</protein>
<evidence type="ECO:0000313" key="4">
    <source>
        <dbReference type="Proteomes" id="UP000247498"/>
    </source>
</evidence>
<evidence type="ECO:0000256" key="2">
    <source>
        <dbReference type="SAM" id="SignalP"/>
    </source>
</evidence>
<feature type="region of interest" description="Disordered" evidence="1">
    <location>
        <begin position="72"/>
        <end position="96"/>
    </location>
</feature>
<keyword evidence="2" id="KW-0732">Signal</keyword>
<gene>
    <name evidence="3" type="ORF">Rsub_12135</name>
</gene>
<sequence>MHPALLLCGAGRATAAATAAEALAACRWAAAAAACSCSGGGSQAPPPSPWLLSRRGYAAAAAAAHAPAAAAASSSGSGGARVLQPPRPGASRRAVPPELEGLSFPQLKEHIASMTASNPLGEAKLLLLAQKASTPEELEEALRLTRINRARATRLRQYNPYSAYMTNALLQAAKRVGSPAGFHPALLENAHALGVPLSAHAVEAALQACAAADDGGAAFDSAWVLARAHMARPSKHMVFVAARALAARGRPGDAARAVREFQAAGGEVAPSLAKLLAEVEAAAAAEEEEAPQKAAGAEGPAGGAAAAAAEQQQGGAAS</sequence>
<feature type="compositionally biased region" description="Low complexity" evidence="1">
    <location>
        <begin position="292"/>
        <end position="318"/>
    </location>
</feature>
<dbReference type="OrthoDB" id="506134at2759"/>
<organism evidence="3 4">
    <name type="scientific">Raphidocelis subcapitata</name>
    <dbReference type="NCBI Taxonomy" id="307507"/>
    <lineage>
        <taxon>Eukaryota</taxon>
        <taxon>Viridiplantae</taxon>
        <taxon>Chlorophyta</taxon>
        <taxon>core chlorophytes</taxon>
        <taxon>Chlorophyceae</taxon>
        <taxon>CS clade</taxon>
        <taxon>Sphaeropleales</taxon>
        <taxon>Selenastraceae</taxon>
        <taxon>Raphidocelis</taxon>
    </lineage>
</organism>
<evidence type="ECO:0000256" key="1">
    <source>
        <dbReference type="SAM" id="MobiDB-lite"/>
    </source>
</evidence>
<accession>A0A2V0PPR5</accession>
<dbReference type="Proteomes" id="UP000247498">
    <property type="component" value="Unassembled WGS sequence"/>
</dbReference>
<dbReference type="EMBL" id="BDRX01000159">
    <property type="protein sequence ID" value="GBF99467.1"/>
    <property type="molecule type" value="Genomic_DNA"/>
</dbReference>
<dbReference type="InParanoid" id="A0A2V0PPR5"/>